<evidence type="ECO:0000256" key="3">
    <source>
        <dbReference type="SAM" id="Phobius"/>
    </source>
</evidence>
<dbReference type="Proteomes" id="UP000320055">
    <property type="component" value="Unassembled WGS sequence"/>
</dbReference>
<feature type="coiled-coil region" evidence="2">
    <location>
        <begin position="254"/>
        <end position="288"/>
    </location>
</feature>
<dbReference type="RefSeq" id="WP_144872837.1">
    <property type="nucleotide sequence ID" value="NZ_LR214000.1"/>
</dbReference>
<dbReference type="AlphaFoldDB" id="A0A563VSB4"/>
<evidence type="ECO:0000313" key="8">
    <source>
        <dbReference type="Proteomes" id="UP000320055"/>
    </source>
</evidence>
<accession>A0A563VSB4</accession>
<dbReference type="SUPFAM" id="SSF111369">
    <property type="entry name" value="HlyD-like secretion proteins"/>
    <property type="match status" value="2"/>
</dbReference>
<dbReference type="Gene3D" id="2.40.30.170">
    <property type="match status" value="1"/>
</dbReference>
<keyword evidence="2" id="KW-0175">Coiled coil</keyword>
<dbReference type="PANTHER" id="PTHR30469:SF15">
    <property type="entry name" value="HLYD FAMILY OF SECRETION PROTEINS"/>
    <property type="match status" value="1"/>
</dbReference>
<dbReference type="EMBL" id="CAACVJ010000176">
    <property type="protein sequence ID" value="VEP14315.1"/>
    <property type="molecule type" value="Genomic_DNA"/>
</dbReference>
<dbReference type="Gene3D" id="1.10.287.470">
    <property type="entry name" value="Helix hairpin bin"/>
    <property type="match status" value="3"/>
</dbReference>
<gene>
    <name evidence="6" type="ORF">H1P_2570006</name>
    <name evidence="7" type="ORF">H1P_2620006</name>
</gene>
<dbReference type="InterPro" id="IPR058624">
    <property type="entry name" value="MdtA-like_HH"/>
</dbReference>
<keyword evidence="3" id="KW-0472">Membrane</keyword>
<evidence type="ECO:0000313" key="7">
    <source>
        <dbReference type="EMBL" id="VEP14418.1"/>
    </source>
</evidence>
<dbReference type="InterPro" id="IPR058627">
    <property type="entry name" value="MdtA-like_C"/>
</dbReference>
<dbReference type="GO" id="GO:1990281">
    <property type="term" value="C:efflux pump complex"/>
    <property type="evidence" value="ECO:0007669"/>
    <property type="project" value="TreeGrafter"/>
</dbReference>
<feature type="coiled-coil region" evidence="2">
    <location>
        <begin position="164"/>
        <end position="215"/>
    </location>
</feature>
<dbReference type="EMBL" id="CAACVJ010000182">
    <property type="protein sequence ID" value="VEP14418.1"/>
    <property type="molecule type" value="Genomic_DNA"/>
</dbReference>
<feature type="transmembrane region" description="Helical" evidence="3">
    <location>
        <begin position="48"/>
        <end position="67"/>
    </location>
</feature>
<dbReference type="Gene3D" id="2.40.420.20">
    <property type="match status" value="1"/>
</dbReference>
<sequence length="532" mass="57736">MNSANNKSKQKLEINTISVTQKEELTESQNERLNTDINTAQKKKKSPWYFLGLAMLAIGSIAGWRTFTVSQKPSSIEQRSVSAPASLPVRTVRSQINPIEAWVFSNGEVAAVRFKHLTFQTAGTINYLKQIEGQDLREGDFVKAGELLARIDQRKLNADITVAAASQAEARKEITNALANLQQAKAGLEAERANLSQAEQNLAKAKADLSKAKTSRNFAETDLIRYQELVAEGAIQRREVELKKTNFLDAEANLEAANAGVKSAESQIRATQAQIAAAQGQLLAAQTQVETAESGLKSASARLDKSNVILEDTVLTAPFDGVVAYLNIREGDYWSPEVLRTSNYQEVVESVPMMVVDPNKLEVNLELPAFDGSKVRPNQTAYIVRDADLTQASIKGLSSENLIDLAQAKGDIFAVNPAVTPGGRAVNARIRIAEGKENLKVGERVSVWIATDSNPKAVVVPKGSLVIRDRQAYAFVVNEGDNTVEQRPVELGIEGLAYQEIKAGVAEGELVVTDGKNRLVNGSSVRLVGSNN</sequence>
<keyword evidence="3" id="KW-0812">Transmembrane</keyword>
<proteinExistence type="inferred from homology"/>
<evidence type="ECO:0000256" key="2">
    <source>
        <dbReference type="SAM" id="Coils"/>
    </source>
</evidence>
<evidence type="ECO:0000259" key="5">
    <source>
        <dbReference type="Pfam" id="PF25967"/>
    </source>
</evidence>
<protein>
    <submittedName>
        <fullName evidence="6">RND transporter MFP subunit</fullName>
    </submittedName>
</protein>
<dbReference type="GO" id="GO:0015562">
    <property type="term" value="F:efflux transmembrane transporter activity"/>
    <property type="evidence" value="ECO:0007669"/>
    <property type="project" value="TreeGrafter"/>
</dbReference>
<dbReference type="NCBIfam" id="TIGR01730">
    <property type="entry name" value="RND_mfp"/>
    <property type="match status" value="1"/>
</dbReference>
<keyword evidence="3" id="KW-1133">Transmembrane helix</keyword>
<evidence type="ECO:0000256" key="1">
    <source>
        <dbReference type="ARBA" id="ARBA00009477"/>
    </source>
</evidence>
<name>A0A563VSB4_9CYAN</name>
<feature type="domain" description="Multidrug resistance protein MdtA-like alpha-helical hairpin" evidence="4">
    <location>
        <begin position="202"/>
        <end position="269"/>
    </location>
</feature>
<dbReference type="PANTHER" id="PTHR30469">
    <property type="entry name" value="MULTIDRUG RESISTANCE PROTEIN MDTA"/>
    <property type="match status" value="1"/>
</dbReference>
<dbReference type="Gene3D" id="2.40.50.100">
    <property type="match status" value="2"/>
</dbReference>
<organism evidence="6 8">
    <name type="scientific">Hyella patelloides LEGE 07179</name>
    <dbReference type="NCBI Taxonomy" id="945734"/>
    <lineage>
        <taxon>Bacteria</taxon>
        <taxon>Bacillati</taxon>
        <taxon>Cyanobacteriota</taxon>
        <taxon>Cyanophyceae</taxon>
        <taxon>Pleurocapsales</taxon>
        <taxon>Hyellaceae</taxon>
        <taxon>Hyella</taxon>
    </lineage>
</organism>
<dbReference type="OrthoDB" id="9806939at2"/>
<comment type="similarity">
    <text evidence="1">Belongs to the membrane fusion protein (MFP) (TC 8.A.1) family.</text>
</comment>
<dbReference type="Pfam" id="PF25967">
    <property type="entry name" value="RND-MFP_C"/>
    <property type="match status" value="1"/>
</dbReference>
<reference evidence="6 8" key="1">
    <citation type="submission" date="2019-01" db="EMBL/GenBank/DDBJ databases">
        <authorList>
            <person name="Brito A."/>
        </authorList>
    </citation>
    <scope>NUCLEOTIDE SEQUENCE [LARGE SCALE GENOMIC DNA]</scope>
    <source>
        <strain evidence="6">1</strain>
    </source>
</reference>
<evidence type="ECO:0000259" key="4">
    <source>
        <dbReference type="Pfam" id="PF25876"/>
    </source>
</evidence>
<keyword evidence="8" id="KW-1185">Reference proteome</keyword>
<dbReference type="InterPro" id="IPR006143">
    <property type="entry name" value="RND_pump_MFP"/>
</dbReference>
<evidence type="ECO:0000313" key="6">
    <source>
        <dbReference type="EMBL" id="VEP14315.1"/>
    </source>
</evidence>
<feature type="domain" description="Multidrug resistance protein MdtA-like C-terminal permuted SH3" evidence="5">
    <location>
        <begin position="457"/>
        <end position="517"/>
    </location>
</feature>
<dbReference type="Pfam" id="PF25876">
    <property type="entry name" value="HH_MFP_RND"/>
    <property type="match status" value="1"/>
</dbReference>